<evidence type="ECO:0000256" key="8">
    <source>
        <dbReference type="ARBA" id="ARBA00049551"/>
    </source>
</evidence>
<dbReference type="Proteomes" id="UP000092462">
    <property type="component" value="Unassembled WGS sequence"/>
</dbReference>
<comment type="subcellular location">
    <subcellularLocation>
        <location evidence="1">Mitochondrion</location>
    </subcellularLocation>
</comment>
<evidence type="ECO:0000256" key="4">
    <source>
        <dbReference type="ARBA" id="ARBA00022448"/>
    </source>
</evidence>
<protein>
    <recommendedName>
        <fullName evidence="3">NADH dehydrogenase [ubiquinone] iron-sulfur protein 3, mitochondrial</fullName>
    </recommendedName>
</protein>
<evidence type="ECO:0000256" key="3">
    <source>
        <dbReference type="ARBA" id="ARBA00020084"/>
    </source>
</evidence>
<dbReference type="NCBIfam" id="TIGR01961">
    <property type="entry name" value="NuoC_fam"/>
    <property type="match status" value="1"/>
</dbReference>
<dbReference type="SUPFAM" id="SSF143243">
    <property type="entry name" value="Nqo5-like"/>
    <property type="match status" value="1"/>
</dbReference>
<keyword evidence="5 9" id="KW-1278">Translocase</keyword>
<comment type="catalytic activity">
    <reaction evidence="8">
        <text>a ubiquinone + NADH + 5 H(+)(in) = a ubiquinol + NAD(+) + 4 H(+)(out)</text>
        <dbReference type="Rhea" id="RHEA:29091"/>
        <dbReference type="Rhea" id="RHEA-COMP:9565"/>
        <dbReference type="Rhea" id="RHEA-COMP:9566"/>
        <dbReference type="ChEBI" id="CHEBI:15378"/>
        <dbReference type="ChEBI" id="CHEBI:16389"/>
        <dbReference type="ChEBI" id="CHEBI:17976"/>
        <dbReference type="ChEBI" id="CHEBI:57540"/>
        <dbReference type="ChEBI" id="CHEBI:57945"/>
        <dbReference type="EC" id="7.1.1.2"/>
    </reaction>
</comment>
<dbReference type="FunFam" id="3.30.460.80:FF:000002">
    <property type="entry name" value="NADH dehydrogenase iron-sulfur protein 3, mitochondrial"/>
    <property type="match status" value="1"/>
</dbReference>
<keyword evidence="6 9" id="KW-0520">NAD</keyword>
<dbReference type="GO" id="GO:0016651">
    <property type="term" value="F:oxidoreductase activity, acting on NAD(P)H"/>
    <property type="evidence" value="ECO:0007669"/>
    <property type="project" value="InterPro"/>
</dbReference>
<accession>A0A1B0DBZ5</accession>
<dbReference type="GO" id="GO:0005739">
    <property type="term" value="C:mitochondrion"/>
    <property type="evidence" value="ECO:0007669"/>
    <property type="project" value="UniProtKB-SubCell"/>
</dbReference>
<dbReference type="InterPro" id="IPR010218">
    <property type="entry name" value="NADH_DH_suC"/>
</dbReference>
<dbReference type="EnsemblMetazoa" id="PPAI005334-RA">
    <property type="protein sequence ID" value="PPAI005334-PA"/>
    <property type="gene ID" value="PPAI005334"/>
</dbReference>
<evidence type="ECO:0000313" key="11">
    <source>
        <dbReference type="EnsemblMetazoa" id="PPAI005334-PA"/>
    </source>
</evidence>
<dbReference type="VEuPathDB" id="VectorBase:PPAI005334"/>
<dbReference type="PANTHER" id="PTHR10884">
    <property type="entry name" value="NADH DEHYDROGENASE UBIQUINONE IRON-SULFUR PROTEIN 3"/>
    <property type="match status" value="1"/>
</dbReference>
<dbReference type="InterPro" id="IPR037232">
    <property type="entry name" value="NADH_quin_OxRdtase_su_C/D-like"/>
</dbReference>
<dbReference type="AlphaFoldDB" id="A0A1B0DBZ5"/>
<feature type="domain" description="NADH:ubiquinone oxidoreductase 30kDa subunit" evidence="10">
    <location>
        <begin position="73"/>
        <end position="193"/>
    </location>
</feature>
<proteinExistence type="inferred from homology"/>
<evidence type="ECO:0000256" key="9">
    <source>
        <dbReference type="RuleBase" id="RU003456"/>
    </source>
</evidence>
<keyword evidence="4 9" id="KW-0813">Transport</keyword>
<comment type="similarity">
    <text evidence="2 9">Belongs to the complex I 30 kDa subunit family.</text>
</comment>
<evidence type="ECO:0000259" key="10">
    <source>
        <dbReference type="Pfam" id="PF00329"/>
    </source>
</evidence>
<dbReference type="InterPro" id="IPR020396">
    <property type="entry name" value="NADH_UbQ_OxRdtase_CS"/>
</dbReference>
<keyword evidence="12" id="KW-1185">Reference proteome</keyword>
<dbReference type="GO" id="GO:0008137">
    <property type="term" value="F:NADH dehydrogenase (ubiquinone) activity"/>
    <property type="evidence" value="ECO:0007669"/>
    <property type="project" value="UniProtKB-EC"/>
</dbReference>
<dbReference type="InterPro" id="IPR001268">
    <property type="entry name" value="NADH_UbQ_OxRdtase_30kDa_su"/>
</dbReference>
<dbReference type="NCBIfam" id="NF004733">
    <property type="entry name" value="PRK06074.1-5"/>
    <property type="match status" value="1"/>
</dbReference>
<evidence type="ECO:0000256" key="6">
    <source>
        <dbReference type="ARBA" id="ARBA00023027"/>
    </source>
</evidence>
<dbReference type="EMBL" id="AJVK01013863">
    <property type="status" value="NOT_ANNOTATED_CDS"/>
    <property type="molecule type" value="Genomic_DNA"/>
</dbReference>
<dbReference type="PANTHER" id="PTHR10884:SF14">
    <property type="entry name" value="NADH DEHYDROGENASE [UBIQUINONE] IRON-SULFUR PROTEIN 3, MITOCHONDRIAL"/>
    <property type="match status" value="1"/>
</dbReference>
<evidence type="ECO:0000256" key="5">
    <source>
        <dbReference type="ARBA" id="ARBA00022967"/>
    </source>
</evidence>
<dbReference type="VEuPathDB" id="VectorBase:PPAPM1_007284"/>
<sequence length="391" mass="45471">MVLERLRVFRSSFAIARLNSTEAPKAEETKPTIRKQDPVQRDNLTDFGKYVAECLPKFVQKVQLTAGNELEVLVSPEGVLPVLQFLKDHHNAQFANLTDIAGMDVPCRKYRFEIIYNLLSLRYNARIRVKTYTDELTPIDSCNDVFKAANWYEREIWDMYGVFFANHPDLRRILTDYGFEGHPQRRDFPLSGYVEVRYDDEKKRVVVEPLELAQEFRRFDLLNALKMSGEEEQKLSYEQLKAEVERMEKLLPPGLGLDSISKSNDALLTEYATAWMNSGVKTMDKASLNEAFLTRQRERTENTLIEEMLTIDIESLERELKQDKDDVAMLEKFLDGLENKTPEQIKKEHLSLTKQLNDYKEKINIGAPNINLIELIQKLELLETHSRSNKK</sequence>
<dbReference type="Gene3D" id="3.30.460.80">
    <property type="entry name" value="NADH:ubiquinone oxidoreductase, 30kDa subunit"/>
    <property type="match status" value="1"/>
</dbReference>
<evidence type="ECO:0000313" key="12">
    <source>
        <dbReference type="Proteomes" id="UP000092462"/>
    </source>
</evidence>
<evidence type="ECO:0000256" key="1">
    <source>
        <dbReference type="ARBA" id="ARBA00004173"/>
    </source>
</evidence>
<keyword evidence="7" id="KW-0830">Ubiquinone</keyword>
<name>A0A1B0DBZ5_PHLPP</name>
<evidence type="ECO:0000256" key="2">
    <source>
        <dbReference type="ARBA" id="ARBA00007569"/>
    </source>
</evidence>
<dbReference type="PROSITE" id="PS00542">
    <property type="entry name" value="COMPLEX1_30K"/>
    <property type="match status" value="1"/>
</dbReference>
<organism evidence="11 12">
    <name type="scientific">Phlebotomus papatasi</name>
    <name type="common">Sandfly</name>
    <dbReference type="NCBI Taxonomy" id="29031"/>
    <lineage>
        <taxon>Eukaryota</taxon>
        <taxon>Metazoa</taxon>
        <taxon>Ecdysozoa</taxon>
        <taxon>Arthropoda</taxon>
        <taxon>Hexapoda</taxon>
        <taxon>Insecta</taxon>
        <taxon>Pterygota</taxon>
        <taxon>Neoptera</taxon>
        <taxon>Endopterygota</taxon>
        <taxon>Diptera</taxon>
        <taxon>Nematocera</taxon>
        <taxon>Psychodoidea</taxon>
        <taxon>Psychodidae</taxon>
        <taxon>Phlebotomus</taxon>
        <taxon>Phlebotomus</taxon>
    </lineage>
</organism>
<evidence type="ECO:0000256" key="7">
    <source>
        <dbReference type="ARBA" id="ARBA00023075"/>
    </source>
</evidence>
<dbReference type="Pfam" id="PF00329">
    <property type="entry name" value="Complex1_30kDa"/>
    <property type="match status" value="1"/>
</dbReference>
<dbReference type="HAMAP" id="MF_01357">
    <property type="entry name" value="NDH1_NuoC"/>
    <property type="match status" value="1"/>
</dbReference>
<reference evidence="11" key="1">
    <citation type="submission" date="2022-08" db="UniProtKB">
        <authorList>
            <consortium name="EnsemblMetazoa"/>
        </authorList>
    </citation>
    <scope>IDENTIFICATION</scope>
    <source>
        <strain evidence="11">Israel</strain>
    </source>
</reference>
<dbReference type="GO" id="GO:0016020">
    <property type="term" value="C:membrane"/>
    <property type="evidence" value="ECO:0007669"/>
    <property type="project" value="UniProtKB-ARBA"/>
</dbReference>